<dbReference type="AlphaFoldDB" id="A0A6J7F2K1"/>
<dbReference type="EMBL" id="CAFBLS010000283">
    <property type="protein sequence ID" value="CAB4885763.1"/>
    <property type="molecule type" value="Genomic_DNA"/>
</dbReference>
<name>A0A6J7F2K1_9ZZZZ</name>
<organism evidence="1">
    <name type="scientific">freshwater metagenome</name>
    <dbReference type="NCBI Taxonomy" id="449393"/>
    <lineage>
        <taxon>unclassified sequences</taxon>
        <taxon>metagenomes</taxon>
        <taxon>ecological metagenomes</taxon>
    </lineage>
</organism>
<reference evidence="1" key="1">
    <citation type="submission" date="2020-05" db="EMBL/GenBank/DDBJ databases">
        <authorList>
            <person name="Chiriac C."/>
            <person name="Salcher M."/>
            <person name="Ghai R."/>
            <person name="Kavagutti S V."/>
        </authorList>
    </citation>
    <scope>NUCLEOTIDE SEQUENCE</scope>
</reference>
<gene>
    <name evidence="1" type="ORF">UFOPK3402_01808</name>
</gene>
<accession>A0A6J7F2K1</accession>
<evidence type="ECO:0000313" key="1">
    <source>
        <dbReference type="EMBL" id="CAB4885763.1"/>
    </source>
</evidence>
<protein>
    <submittedName>
        <fullName evidence="1">Unannotated protein</fullName>
    </submittedName>
</protein>
<proteinExistence type="predicted"/>
<sequence>MTPMLMDDHLLALSDRYGVFEHCLGAVPRREHGFCVDDVSRALILLTRERNSGAAVSVEAGRLASRSLSFVLEAQDEDGLFVNRRAVDGTWYGRASAEDHWGRGMWSLGEVVQSADERRDKALDAFELGARHRPPFLRSMVFAGLGAAGVVAAEPDNEAGRSLLRDAADRIPAGMSAGWPWHDVRLTYANAAIPEVLIRGGLLLEDPRMLKRGLSLLDWLLDVEIIGNHLSVTPAGGWSQGELRPGFDQQPIEVAALVDACSAAVEASGDGSWLRGITMGNAWFEGDNDAGVEMGNPLTGAGYDGLHADGRNDNQGAESTLAYLMVVQSARLHAAVPSEQERS</sequence>